<evidence type="ECO:0000256" key="7">
    <source>
        <dbReference type="HAMAP-Rule" id="MF_01894"/>
    </source>
</evidence>
<dbReference type="GO" id="GO:0005737">
    <property type="term" value="C:cytoplasm"/>
    <property type="evidence" value="ECO:0007669"/>
    <property type="project" value="UniProtKB-SubCell"/>
</dbReference>
<evidence type="ECO:0000256" key="2">
    <source>
        <dbReference type="ARBA" id="ARBA00022490"/>
    </source>
</evidence>
<dbReference type="GO" id="GO:0030261">
    <property type="term" value="P:chromosome condensation"/>
    <property type="evidence" value="ECO:0007669"/>
    <property type="project" value="InterPro"/>
</dbReference>
<dbReference type="SUPFAM" id="SSF75553">
    <property type="entry name" value="Smc hinge domain"/>
    <property type="match status" value="1"/>
</dbReference>
<dbReference type="Gene3D" id="1.20.1060.20">
    <property type="match status" value="1"/>
</dbReference>
<keyword evidence="2 7" id="KW-0963">Cytoplasm</keyword>
<comment type="function">
    <text evidence="7">Required for chromosome condensation and partitioning.</text>
</comment>
<comment type="subunit">
    <text evidence="7">Homodimer.</text>
</comment>
<dbReference type="GO" id="GO:0006260">
    <property type="term" value="P:DNA replication"/>
    <property type="evidence" value="ECO:0007669"/>
    <property type="project" value="UniProtKB-UniRule"/>
</dbReference>
<dbReference type="SMART" id="SM00968">
    <property type="entry name" value="SMC_hinge"/>
    <property type="match status" value="1"/>
</dbReference>
<keyword evidence="6 7" id="KW-0238">DNA-binding</keyword>
<dbReference type="Pfam" id="PF02463">
    <property type="entry name" value="SMC_N"/>
    <property type="match status" value="1"/>
</dbReference>
<feature type="coiled-coil region" evidence="7">
    <location>
        <begin position="909"/>
        <end position="936"/>
    </location>
</feature>
<dbReference type="InterPro" id="IPR027417">
    <property type="entry name" value="P-loop_NTPase"/>
</dbReference>
<evidence type="ECO:0000256" key="4">
    <source>
        <dbReference type="ARBA" id="ARBA00022840"/>
    </source>
</evidence>
<dbReference type="InterPro" id="IPR011890">
    <property type="entry name" value="SMC_prok"/>
</dbReference>
<keyword evidence="5 7" id="KW-0175">Coiled coil</keyword>
<dbReference type="EMBL" id="MWPS01000021">
    <property type="protein sequence ID" value="OPG16158.1"/>
    <property type="molecule type" value="Genomic_DNA"/>
</dbReference>
<organism evidence="9 10">
    <name type="scientific">Ferroacidibacillus organovorans</name>
    <dbReference type="NCBI Taxonomy" id="1765683"/>
    <lineage>
        <taxon>Bacteria</taxon>
        <taxon>Bacillati</taxon>
        <taxon>Bacillota</taxon>
        <taxon>Bacilli</taxon>
        <taxon>Bacillales</taxon>
        <taxon>Alicyclobacillaceae</taxon>
        <taxon>Ferroacidibacillus</taxon>
    </lineage>
</organism>
<dbReference type="Gene3D" id="3.30.70.1620">
    <property type="match status" value="1"/>
</dbReference>
<gene>
    <name evidence="7" type="primary">smc</name>
    <name evidence="9" type="ORF">B2M26_07520</name>
</gene>
<dbReference type="InterPro" id="IPR003395">
    <property type="entry name" value="RecF/RecN/SMC_N"/>
</dbReference>
<dbReference type="HAMAP" id="MF_01894">
    <property type="entry name" value="Smc_prok"/>
    <property type="match status" value="1"/>
</dbReference>
<evidence type="ECO:0000256" key="1">
    <source>
        <dbReference type="ARBA" id="ARBA00004496"/>
    </source>
</evidence>
<comment type="similarity">
    <text evidence="7">Belongs to the SMC family.</text>
</comment>
<proteinExistence type="inferred from homology"/>
<reference evidence="9 10" key="1">
    <citation type="submission" date="2017-02" db="EMBL/GenBank/DDBJ databases">
        <title>Draft genome of Acidibacillus ferrooxidans Huett2.</title>
        <authorList>
            <person name="Schopf S."/>
        </authorList>
    </citation>
    <scope>NUCLEOTIDE SEQUENCE [LARGE SCALE GENOMIC DNA]</scope>
    <source>
        <strain evidence="9 10">Huett2</strain>
    </source>
</reference>
<dbReference type="PANTHER" id="PTHR43977">
    <property type="entry name" value="STRUCTURAL MAINTENANCE OF CHROMOSOMES PROTEIN 3"/>
    <property type="match status" value="1"/>
</dbReference>
<evidence type="ECO:0000313" key="9">
    <source>
        <dbReference type="EMBL" id="OPG16158.1"/>
    </source>
</evidence>
<dbReference type="GO" id="GO:0003677">
    <property type="term" value="F:DNA binding"/>
    <property type="evidence" value="ECO:0007669"/>
    <property type="project" value="UniProtKB-UniRule"/>
</dbReference>
<comment type="domain">
    <text evidence="7">Contains large globular domains required for ATP hydrolysis at each terminus and a third globular domain forming a flexible hinge near the middle of the molecule. These domains are separated by coiled-coil structures.</text>
</comment>
<sequence length="1196" mass="135457">MGLFLKRLDVLGFKSFADRTEVTVVPGVTAVVGPNGSGKSNIADAIRWVLGEQSARSLRGAKMEDVIFAGSQNRRALNFCEVSLTLDNAEGKLPVSYAEVTVTRRVYRNGDSEYLLNRQVCRLRDISELFMDTGVGREAYSIIGQGRIEEILSTRSEDRRGIFEEAAGIVKFKTRRKEAERKLSDASQNVTRVKDILAELEDQLEPLRERAERAIAYQSLSESYRRLHIGVLTAEAAHLQSRSQDLQLAVDEQQTALQNDHAHLNEIEQQVNEKRSVLEQVEQALEQANRELLAVTETYEQAEAERRVAMVKQDAALTALEDLKKRHEEVEQQLEQLEHAIAAADDKRSASELRVAKRRVALEQALMNSDEQGVMRALKERTQEARSTLIERMREQANLNNAKRALEGERTALERRRVRLREEAEVLLTQWEEAQRHHVRLQEEARQDEQTYALYHEELMKCREKQCEEAEKRRIVQSRMTELEQERVSVRSRLGVLEDLQNDLEGFSAGAKAALVAARTQKLEGIHGAIADLVEVPEAYQLAIETALGASVQHIVTERERDARNAIDYLKRRQLGRATFLPVEVIKARRIPPQELQRVQSSSGFVGIASDLLSVKPSFKSVIDSLLGNVIVVRTLPEANAIARVLSYRYRIVTEQGDIVNAGGSMTGGSVGRRGTPILGRTREIETLRARAQENKSALDELVRTLKDHDESIEVLLSDEKRATEQLGEFTQHAANRQRDIERAKNTCGFLEERRTAQSNEELQLERESEEIEIKHNALADKLRLLDEQVVLAESVVTAVEAEAETIQAEFAGRNEELTAQRVSLAEEEQTFLYDQSECLRLMEERSRYVTNKDRMFQEISRAIALLSELQSTLKNLEKDSDGIASAREQRQSTLTELRENRVHRFEELSLLESEMDRIREQRARAEQRLHASELSRSRVDTELEARLGTLRDDYGLGYELASERYPLDEPLAQAKARHGELKRTLDTFGEVSLGAAEEYERVLERYTFLRDQEGDLESARMQLGTLIAEIDDEMAKRFKETFDEVRRHFQGVFQSLFGGGQADLFLVDENTPLTCGIEVIAEPPGKKMQTLSLLSGGERALTALALMFAILRVKPVPFCVLDEVEAALDEANVSRFASYLREFSTHTQFVVITHRRGTMESADVLYGVTMQDSGVSKLVSVRVLEEEPIEATKEA</sequence>
<dbReference type="CDD" id="cd03278">
    <property type="entry name" value="ABC_SMC_barmotin"/>
    <property type="match status" value="2"/>
</dbReference>
<evidence type="ECO:0000313" key="10">
    <source>
        <dbReference type="Proteomes" id="UP000190229"/>
    </source>
</evidence>
<dbReference type="GO" id="GO:0007059">
    <property type="term" value="P:chromosome segregation"/>
    <property type="evidence" value="ECO:0007669"/>
    <property type="project" value="UniProtKB-UniRule"/>
</dbReference>
<keyword evidence="3 7" id="KW-0547">Nucleotide-binding</keyword>
<feature type="coiled-coil region" evidence="7">
    <location>
        <begin position="169"/>
        <end position="217"/>
    </location>
</feature>
<dbReference type="Gene3D" id="3.40.50.300">
    <property type="entry name" value="P-loop containing nucleotide triphosphate hydrolases"/>
    <property type="match status" value="2"/>
</dbReference>
<keyword evidence="4 7" id="KW-0067">ATP-binding</keyword>
<dbReference type="InterPro" id="IPR024704">
    <property type="entry name" value="SMC"/>
</dbReference>
<evidence type="ECO:0000256" key="6">
    <source>
        <dbReference type="ARBA" id="ARBA00023125"/>
    </source>
</evidence>
<evidence type="ECO:0000259" key="8">
    <source>
        <dbReference type="SMART" id="SM00968"/>
    </source>
</evidence>
<dbReference type="GO" id="GO:0016887">
    <property type="term" value="F:ATP hydrolysis activity"/>
    <property type="evidence" value="ECO:0007669"/>
    <property type="project" value="InterPro"/>
</dbReference>
<dbReference type="PIRSF" id="PIRSF005719">
    <property type="entry name" value="SMC"/>
    <property type="match status" value="1"/>
</dbReference>
<dbReference type="InterPro" id="IPR010935">
    <property type="entry name" value="SMC_hinge"/>
</dbReference>
<feature type="coiled-coil region" evidence="7">
    <location>
        <begin position="734"/>
        <end position="761"/>
    </location>
</feature>
<dbReference type="FunFam" id="3.40.50.300:FF:000901">
    <property type="entry name" value="Chromosome partition protein Smc"/>
    <property type="match status" value="1"/>
</dbReference>
<dbReference type="AlphaFoldDB" id="A0A1V4EU28"/>
<name>A0A1V4EU28_9BACL</name>
<comment type="subcellular location">
    <subcellularLocation>
        <location evidence="1 7">Cytoplasm</location>
    </subcellularLocation>
</comment>
<protein>
    <recommendedName>
        <fullName evidence="7">Chromosome partition protein Smc</fullName>
    </recommendedName>
</protein>
<feature type="binding site" evidence="7">
    <location>
        <begin position="34"/>
        <end position="41"/>
    </location>
    <ligand>
        <name>ATP</name>
        <dbReference type="ChEBI" id="CHEBI:30616"/>
    </ligand>
</feature>
<feature type="coiled-coil region" evidence="7">
    <location>
        <begin position="264"/>
        <end position="354"/>
    </location>
</feature>
<feature type="coiled-coil region" evidence="7">
    <location>
        <begin position="396"/>
        <end position="430"/>
    </location>
</feature>
<evidence type="ECO:0000256" key="5">
    <source>
        <dbReference type="ARBA" id="ARBA00023054"/>
    </source>
</evidence>
<dbReference type="Pfam" id="PF06470">
    <property type="entry name" value="SMC_hinge"/>
    <property type="match status" value="1"/>
</dbReference>
<accession>A0A1V4EU28</accession>
<dbReference type="GO" id="GO:0007062">
    <property type="term" value="P:sister chromatid cohesion"/>
    <property type="evidence" value="ECO:0007669"/>
    <property type="project" value="InterPro"/>
</dbReference>
<keyword evidence="10" id="KW-1185">Reference proteome</keyword>
<dbReference type="InterPro" id="IPR036277">
    <property type="entry name" value="SMC_hinge_sf"/>
</dbReference>
<feature type="domain" description="SMC hinge" evidence="8">
    <location>
        <begin position="524"/>
        <end position="643"/>
    </location>
</feature>
<dbReference type="NCBIfam" id="TIGR02168">
    <property type="entry name" value="SMC_prok_B"/>
    <property type="match status" value="1"/>
</dbReference>
<dbReference type="FunFam" id="3.40.50.300:FF:000984">
    <property type="entry name" value="Chromosome partition protein Smc"/>
    <property type="match status" value="1"/>
</dbReference>
<dbReference type="SUPFAM" id="SSF52540">
    <property type="entry name" value="P-loop containing nucleoside triphosphate hydrolases"/>
    <property type="match status" value="1"/>
</dbReference>
<comment type="caution">
    <text evidence="9">The sequence shown here is derived from an EMBL/GenBank/DDBJ whole genome shotgun (WGS) entry which is preliminary data.</text>
</comment>
<evidence type="ECO:0000256" key="3">
    <source>
        <dbReference type="ARBA" id="ARBA00022741"/>
    </source>
</evidence>
<dbReference type="GO" id="GO:0005694">
    <property type="term" value="C:chromosome"/>
    <property type="evidence" value="ECO:0007669"/>
    <property type="project" value="InterPro"/>
</dbReference>
<dbReference type="Proteomes" id="UP000190229">
    <property type="component" value="Unassembled WGS sequence"/>
</dbReference>
<dbReference type="GO" id="GO:0005524">
    <property type="term" value="F:ATP binding"/>
    <property type="evidence" value="ECO:0007669"/>
    <property type="project" value="UniProtKB-UniRule"/>
</dbReference>